<organism evidence="4 5">
    <name type="scientific">Trichocoleus desertorum GB2-A4</name>
    <dbReference type="NCBI Taxonomy" id="2933944"/>
    <lineage>
        <taxon>Bacteria</taxon>
        <taxon>Bacillati</taxon>
        <taxon>Cyanobacteriota</taxon>
        <taxon>Cyanophyceae</taxon>
        <taxon>Leptolyngbyales</taxon>
        <taxon>Trichocoleusaceae</taxon>
        <taxon>Trichocoleus</taxon>
    </lineage>
</organism>
<dbReference type="Pfam" id="PF14516">
    <property type="entry name" value="AAA_35"/>
    <property type="match status" value="1"/>
</dbReference>
<protein>
    <submittedName>
        <fullName evidence="4">AAA-like domain-containing protein</fullName>
    </submittedName>
</protein>
<evidence type="ECO:0000313" key="5">
    <source>
        <dbReference type="Proteomes" id="UP001464891"/>
    </source>
</evidence>
<feature type="coiled-coil region" evidence="1">
    <location>
        <begin position="445"/>
        <end position="480"/>
    </location>
</feature>
<dbReference type="InterPro" id="IPR027417">
    <property type="entry name" value="P-loop_NTPase"/>
</dbReference>
<gene>
    <name evidence="4" type="ORF">NC998_23220</name>
</gene>
<evidence type="ECO:0000256" key="2">
    <source>
        <dbReference type="SAM" id="MobiDB-lite"/>
    </source>
</evidence>
<feature type="compositionally biased region" description="Basic and acidic residues" evidence="2">
    <location>
        <begin position="550"/>
        <end position="559"/>
    </location>
</feature>
<evidence type="ECO:0000256" key="3">
    <source>
        <dbReference type="SAM" id="Phobius"/>
    </source>
</evidence>
<keyword evidence="3" id="KW-0812">Transmembrane</keyword>
<keyword evidence="3" id="KW-0472">Membrane</keyword>
<keyword evidence="3" id="KW-1133">Transmembrane helix</keyword>
<comment type="caution">
    <text evidence="4">The sequence shown here is derived from an EMBL/GenBank/DDBJ whole genome shotgun (WGS) entry which is preliminary data.</text>
</comment>
<feature type="transmembrane region" description="Helical" evidence="3">
    <location>
        <begin position="481"/>
        <end position="504"/>
    </location>
</feature>
<dbReference type="Gene3D" id="3.40.50.300">
    <property type="entry name" value="P-loop containing nucleotide triphosphate hydrolases"/>
    <property type="match status" value="1"/>
</dbReference>
<evidence type="ECO:0000313" key="4">
    <source>
        <dbReference type="EMBL" id="MEP0820021.1"/>
    </source>
</evidence>
<dbReference type="EMBL" id="JAMPKM010000018">
    <property type="protein sequence ID" value="MEP0820021.1"/>
    <property type="molecule type" value="Genomic_DNA"/>
</dbReference>
<name>A0ABV0JE11_9CYAN</name>
<evidence type="ECO:0000256" key="1">
    <source>
        <dbReference type="SAM" id="Coils"/>
    </source>
</evidence>
<feature type="region of interest" description="Disordered" evidence="2">
    <location>
        <begin position="532"/>
        <end position="559"/>
    </location>
</feature>
<sequence length="559" mass="62938">MNPILPSYSDYQVGGSLPLDATNYVTRQADQEFYEGLKAGEFCYVLNSRQMGKSSLRVRTMQRLKQEGYACAAIDITSIGAADTTVEQWYAGLIDYLVTDLNLYAQFDLNDWWQQQELLSPVQRFSKFISEVLLVLMPQSIVVFVDEIDSVLTLPFSQDDFFAVIRDCYNRRADQLAYNRLTFALIGVATPSDLIQDRRRTPFNIGRAIELMGFQLSEAQPLQFGLAERTTHSQAVLQAILDWTGGQPFLTQKLCKLVRQVETEIPVGSEAQWVAELVHSKVIDNWEAQDQPEHLRTIRDRLLYSGSQNTGRLLGLYQQILQQEGLTVDDSLEQMKLRLTGLVVKQQGQLQVYNQIYAAVFNATWLEEALAELRPYAESVTAWERAGRQDESRLLQGAALREAQVWAVGKSLSDLDYQFLRASEDLSKRAIQAALEAERQANQLLTHASEEAQQTLQAALEAEQRAKQTAQQTLAKARRRAIFVTSLGAAAMVVSLIVAFLASVNTTQANNKVKRATDQVQQVTQQATQAEQRAKQAKQQEAAAKQSIEFAKRERDIAK</sequence>
<dbReference type="SUPFAM" id="SSF52540">
    <property type="entry name" value="P-loop containing nucleoside triphosphate hydrolases"/>
    <property type="match status" value="1"/>
</dbReference>
<feature type="compositionally biased region" description="Low complexity" evidence="2">
    <location>
        <begin position="532"/>
        <end position="546"/>
    </location>
</feature>
<accession>A0ABV0JE11</accession>
<dbReference type="RefSeq" id="WP_190442654.1">
    <property type="nucleotide sequence ID" value="NZ_JAMPKM010000018.1"/>
</dbReference>
<dbReference type="Proteomes" id="UP001464891">
    <property type="component" value="Unassembled WGS sequence"/>
</dbReference>
<keyword evidence="1" id="KW-0175">Coiled coil</keyword>
<reference evidence="4 5" key="1">
    <citation type="submission" date="2022-04" db="EMBL/GenBank/DDBJ databases">
        <title>Positive selection, recombination, and allopatry shape intraspecific diversity of widespread and dominant cyanobacteria.</title>
        <authorList>
            <person name="Wei J."/>
            <person name="Shu W."/>
            <person name="Hu C."/>
        </authorList>
    </citation>
    <scope>NUCLEOTIDE SEQUENCE [LARGE SCALE GENOMIC DNA]</scope>
    <source>
        <strain evidence="4 5">GB2-A4</strain>
    </source>
</reference>
<keyword evidence="5" id="KW-1185">Reference proteome</keyword>
<proteinExistence type="predicted"/>